<proteinExistence type="predicted"/>
<reference evidence="2" key="1">
    <citation type="submission" date="2014-09" db="EMBL/GenBank/DDBJ databases">
        <authorList>
            <person name="Magalhaes I.L.F."/>
            <person name="Oliveira U."/>
            <person name="Santos F.R."/>
            <person name="Vidigal T.H.D.A."/>
            <person name="Brescovit A.D."/>
            <person name="Santos A.J."/>
        </authorList>
    </citation>
    <scope>NUCLEOTIDE SEQUENCE</scope>
    <source>
        <tissue evidence="2">Shoot tissue taken approximately 20 cm above the soil surface</tissue>
    </source>
</reference>
<sequence>MSSRHGSVISAPERGSHSTSRVGDRSSSASAIQPRVVLQ</sequence>
<dbReference type="AlphaFoldDB" id="A0A0A9BFV3"/>
<evidence type="ECO:0000313" key="2">
    <source>
        <dbReference type="EMBL" id="JAD58157.1"/>
    </source>
</evidence>
<evidence type="ECO:0000256" key="1">
    <source>
        <dbReference type="SAM" id="MobiDB-lite"/>
    </source>
</evidence>
<dbReference type="EMBL" id="GBRH01239738">
    <property type="protein sequence ID" value="JAD58157.1"/>
    <property type="molecule type" value="Transcribed_RNA"/>
</dbReference>
<feature type="region of interest" description="Disordered" evidence="1">
    <location>
        <begin position="1"/>
        <end position="39"/>
    </location>
</feature>
<feature type="compositionally biased region" description="Polar residues" evidence="1">
    <location>
        <begin position="17"/>
        <end position="31"/>
    </location>
</feature>
<protein>
    <submittedName>
        <fullName evidence="2">Uncharacterized protein</fullName>
    </submittedName>
</protein>
<name>A0A0A9BFV3_ARUDO</name>
<reference evidence="2" key="2">
    <citation type="journal article" date="2015" name="Data Brief">
        <title>Shoot transcriptome of the giant reed, Arundo donax.</title>
        <authorList>
            <person name="Barrero R.A."/>
            <person name="Guerrero F.D."/>
            <person name="Moolhuijzen P."/>
            <person name="Goolsby J.A."/>
            <person name="Tidwell J."/>
            <person name="Bellgard S.E."/>
            <person name="Bellgard M.I."/>
        </authorList>
    </citation>
    <scope>NUCLEOTIDE SEQUENCE</scope>
    <source>
        <tissue evidence="2">Shoot tissue taken approximately 20 cm above the soil surface</tissue>
    </source>
</reference>
<accession>A0A0A9BFV3</accession>
<organism evidence="2">
    <name type="scientific">Arundo donax</name>
    <name type="common">Giant reed</name>
    <name type="synonym">Donax arundinaceus</name>
    <dbReference type="NCBI Taxonomy" id="35708"/>
    <lineage>
        <taxon>Eukaryota</taxon>
        <taxon>Viridiplantae</taxon>
        <taxon>Streptophyta</taxon>
        <taxon>Embryophyta</taxon>
        <taxon>Tracheophyta</taxon>
        <taxon>Spermatophyta</taxon>
        <taxon>Magnoliopsida</taxon>
        <taxon>Liliopsida</taxon>
        <taxon>Poales</taxon>
        <taxon>Poaceae</taxon>
        <taxon>PACMAD clade</taxon>
        <taxon>Arundinoideae</taxon>
        <taxon>Arundineae</taxon>
        <taxon>Arundo</taxon>
    </lineage>
</organism>